<dbReference type="Gene3D" id="3.40.50.1110">
    <property type="entry name" value="SGNH hydrolase"/>
    <property type="match status" value="1"/>
</dbReference>
<keyword evidence="1" id="KW-1133">Transmembrane helix</keyword>
<dbReference type="PANTHER" id="PTHR30383">
    <property type="entry name" value="THIOESTERASE 1/PROTEASE 1/LYSOPHOSPHOLIPASE L1"/>
    <property type="match status" value="1"/>
</dbReference>
<dbReference type="EMBL" id="FOTK01000010">
    <property type="protein sequence ID" value="SFL76627.1"/>
    <property type="molecule type" value="Genomic_DNA"/>
</dbReference>
<dbReference type="CDD" id="cd01822">
    <property type="entry name" value="Lysophospholipase_L1_like"/>
    <property type="match status" value="1"/>
</dbReference>
<protein>
    <submittedName>
        <fullName evidence="3">Acyl-CoA thioesterase-1</fullName>
    </submittedName>
</protein>
<keyword evidence="4" id="KW-1185">Reference proteome</keyword>
<dbReference type="Pfam" id="PF13472">
    <property type="entry name" value="Lipase_GDSL_2"/>
    <property type="match status" value="1"/>
</dbReference>
<evidence type="ECO:0000256" key="1">
    <source>
        <dbReference type="SAM" id="Phobius"/>
    </source>
</evidence>
<reference evidence="4" key="1">
    <citation type="submission" date="2016-10" db="EMBL/GenBank/DDBJ databases">
        <authorList>
            <person name="Varghese N."/>
            <person name="Submissions S."/>
        </authorList>
    </citation>
    <scope>NUCLEOTIDE SEQUENCE [LARGE SCALE GENOMIC DNA]</scope>
    <source>
        <strain evidence="4">BL36</strain>
    </source>
</reference>
<dbReference type="AlphaFoldDB" id="A0A1I4KDT8"/>
<dbReference type="InterPro" id="IPR036514">
    <property type="entry name" value="SGNH_hydro_sf"/>
</dbReference>
<organism evidence="3 4">
    <name type="scientific">Methylobacterium pseudosasicola</name>
    <dbReference type="NCBI Taxonomy" id="582667"/>
    <lineage>
        <taxon>Bacteria</taxon>
        <taxon>Pseudomonadati</taxon>
        <taxon>Pseudomonadota</taxon>
        <taxon>Alphaproteobacteria</taxon>
        <taxon>Hyphomicrobiales</taxon>
        <taxon>Methylobacteriaceae</taxon>
        <taxon>Methylobacterium</taxon>
    </lineage>
</organism>
<dbReference type="InterPro" id="IPR051532">
    <property type="entry name" value="Ester_Hydrolysis_Enzymes"/>
</dbReference>
<feature type="transmembrane region" description="Helical" evidence="1">
    <location>
        <begin position="42"/>
        <end position="63"/>
    </location>
</feature>
<dbReference type="PANTHER" id="PTHR30383:SF24">
    <property type="entry name" value="THIOESTERASE 1_PROTEASE 1_LYSOPHOSPHOLIPASE L1"/>
    <property type="match status" value="1"/>
</dbReference>
<dbReference type="Proteomes" id="UP000199048">
    <property type="component" value="Unassembled WGS sequence"/>
</dbReference>
<evidence type="ECO:0000259" key="2">
    <source>
        <dbReference type="Pfam" id="PF13472"/>
    </source>
</evidence>
<dbReference type="PROSITE" id="PS01098">
    <property type="entry name" value="LIPASE_GDSL_SER"/>
    <property type="match status" value="1"/>
</dbReference>
<evidence type="ECO:0000313" key="4">
    <source>
        <dbReference type="Proteomes" id="UP000199048"/>
    </source>
</evidence>
<sequence>MTSMAREVLTWLRTWLHGPLVHRDMGGALGPRHDGARRARRVALFVAALAGLVFPFMTVSHAAPGGPIKLVALGDSLTAGYRLPSDAAFPTVLERLLKAKGADVTVANAGVSGDTATGGLDRVDWSVPDGTAGVILELGANDMLRGTDPKVTEGALAAIIERLKARGIPVLLAGMQAAPNLGPDYKARFDAIFPNLAKRYDLILYPFFLDGIIGDRAQHLDDGLHPNARGVETIATQILPTVETFLGGLRQGASR</sequence>
<dbReference type="InterPro" id="IPR008265">
    <property type="entry name" value="Lipase_GDSL_AS"/>
</dbReference>
<keyword evidence="1" id="KW-0472">Membrane</keyword>
<name>A0A1I4KDT8_9HYPH</name>
<dbReference type="SUPFAM" id="SSF52266">
    <property type="entry name" value="SGNH hydrolase"/>
    <property type="match status" value="1"/>
</dbReference>
<dbReference type="InterPro" id="IPR013830">
    <property type="entry name" value="SGNH_hydro"/>
</dbReference>
<feature type="domain" description="SGNH hydrolase-type esterase" evidence="2">
    <location>
        <begin position="72"/>
        <end position="230"/>
    </location>
</feature>
<evidence type="ECO:0000313" key="3">
    <source>
        <dbReference type="EMBL" id="SFL76627.1"/>
    </source>
</evidence>
<dbReference type="GO" id="GO:0006629">
    <property type="term" value="P:lipid metabolic process"/>
    <property type="evidence" value="ECO:0007669"/>
    <property type="project" value="InterPro"/>
</dbReference>
<dbReference type="STRING" id="582667.SAMN05192568_101054"/>
<gene>
    <name evidence="3" type="ORF">SAMN05192568_101054</name>
</gene>
<accession>A0A1I4KDT8</accession>
<keyword evidence="1" id="KW-0812">Transmembrane</keyword>
<proteinExistence type="predicted"/>
<dbReference type="GO" id="GO:0004622">
    <property type="term" value="F:phosphatidylcholine lysophospholipase activity"/>
    <property type="evidence" value="ECO:0007669"/>
    <property type="project" value="TreeGrafter"/>
</dbReference>